<dbReference type="SUPFAM" id="SSF54292">
    <property type="entry name" value="2Fe-2S ferredoxin-like"/>
    <property type="match status" value="1"/>
</dbReference>
<dbReference type="PANTHER" id="PTHR47354">
    <property type="entry name" value="NADH OXIDOREDUCTASE HCR"/>
    <property type="match status" value="1"/>
</dbReference>
<keyword evidence="5" id="KW-0408">Iron</keyword>
<dbReference type="InterPro" id="IPR001041">
    <property type="entry name" value="2Fe-2S_ferredoxin-type"/>
</dbReference>
<dbReference type="GO" id="GO:0046872">
    <property type="term" value="F:metal ion binding"/>
    <property type="evidence" value="ECO:0007669"/>
    <property type="project" value="UniProtKB-KW"/>
</dbReference>
<evidence type="ECO:0000256" key="5">
    <source>
        <dbReference type="ARBA" id="ARBA00023004"/>
    </source>
</evidence>
<dbReference type="PANTHER" id="PTHR47354:SF1">
    <property type="entry name" value="CARNITINE MONOOXYGENASE REDUCTASE SUBUNIT"/>
    <property type="match status" value="1"/>
</dbReference>
<sequence length="336" mass="36234">MTHMSHISASEPRLDQEEAAKWLRLKVVNRRIVARDIVAFDLEDPAGEPLPVFAAGAHVDVRAGDGLIRQYSLCNDPRERHRYRLGILLDPQSRGGSAAIHAGFAEGELVDIGMPRNLFPIRDKARPALLFGGGIGITPILAMAHELEAAGASFALHYCVRDASRAAFLDEIGAGALAPHCKVHFDDGAAEQRLDVAALLAGADRRTDLYVCGPAGFIDHVRSEARRVGWPDDQIHSESFDAAVDLSGGSFELIAERSGRRFIVPPGKSPAQVLLDAGIDVPVSCEQGICGTCLCDVLEGTPDHRDLIQSDEEKASNKQIALCCSRSLTPVLRIDL</sequence>
<dbReference type="SUPFAM" id="SSF52343">
    <property type="entry name" value="Ferredoxin reductase-like, C-terminal NADP-linked domain"/>
    <property type="match status" value="1"/>
</dbReference>
<dbReference type="EC" id="1.14.13.82" evidence="9"/>
<dbReference type="AlphaFoldDB" id="A0A7W6FPM6"/>
<evidence type="ECO:0000259" key="8">
    <source>
        <dbReference type="PROSITE" id="PS51384"/>
    </source>
</evidence>
<dbReference type="Gene3D" id="3.10.20.30">
    <property type="match status" value="1"/>
</dbReference>
<dbReference type="Gene3D" id="2.40.30.10">
    <property type="entry name" value="Translation factors"/>
    <property type="match status" value="1"/>
</dbReference>
<dbReference type="PROSITE" id="PS00197">
    <property type="entry name" value="2FE2S_FER_1"/>
    <property type="match status" value="1"/>
</dbReference>
<dbReference type="SUPFAM" id="SSF63380">
    <property type="entry name" value="Riboflavin synthase domain-like"/>
    <property type="match status" value="1"/>
</dbReference>
<dbReference type="Gene3D" id="3.40.50.80">
    <property type="entry name" value="Nucleotide-binding domain of ferredoxin-NADP reductase (FNR) module"/>
    <property type="match status" value="1"/>
</dbReference>
<evidence type="ECO:0000256" key="6">
    <source>
        <dbReference type="ARBA" id="ARBA00023014"/>
    </source>
</evidence>
<keyword evidence="9" id="KW-0489">Methyltransferase</keyword>
<keyword evidence="10" id="KW-1185">Reference proteome</keyword>
<accession>A0A7W6FPM6</accession>
<name>A0A7W6FPM6_9SPHN</name>
<protein>
    <submittedName>
        <fullName evidence="9">Vanillate O-demethylase ferredoxin subunit</fullName>
        <ecNumber evidence="9">1.14.13.82</ecNumber>
    </submittedName>
</protein>
<keyword evidence="6" id="KW-0411">Iron-sulfur</keyword>
<gene>
    <name evidence="9" type="ORF">GGR43_001753</name>
</gene>
<dbReference type="InterPro" id="IPR050415">
    <property type="entry name" value="MRET"/>
</dbReference>
<keyword evidence="9" id="KW-0808">Transferase</keyword>
<proteinExistence type="predicted"/>
<evidence type="ECO:0000313" key="10">
    <source>
        <dbReference type="Proteomes" id="UP000571950"/>
    </source>
</evidence>
<organism evidence="9 10">
    <name type="scientific">Sphingobium jiangsuense</name>
    <dbReference type="NCBI Taxonomy" id="870476"/>
    <lineage>
        <taxon>Bacteria</taxon>
        <taxon>Pseudomonadati</taxon>
        <taxon>Pseudomonadota</taxon>
        <taxon>Alphaproteobacteria</taxon>
        <taxon>Sphingomonadales</taxon>
        <taxon>Sphingomonadaceae</taxon>
        <taxon>Sphingobium</taxon>
    </lineage>
</organism>
<reference evidence="9 10" key="1">
    <citation type="submission" date="2020-08" db="EMBL/GenBank/DDBJ databases">
        <title>Genomic Encyclopedia of Type Strains, Phase IV (KMG-IV): sequencing the most valuable type-strain genomes for metagenomic binning, comparative biology and taxonomic classification.</title>
        <authorList>
            <person name="Goeker M."/>
        </authorList>
    </citation>
    <scope>NUCLEOTIDE SEQUENCE [LARGE SCALE GENOMIC DNA]</scope>
    <source>
        <strain evidence="9 10">DSM 26189</strain>
    </source>
</reference>
<dbReference type="GO" id="GO:0018489">
    <property type="term" value="F:vanillate monooxygenase activity"/>
    <property type="evidence" value="ECO:0007669"/>
    <property type="project" value="UniProtKB-EC"/>
</dbReference>
<keyword evidence="4 9" id="KW-0560">Oxidoreductase</keyword>
<dbReference type="EMBL" id="JACIDT010000005">
    <property type="protein sequence ID" value="MBB3926038.1"/>
    <property type="molecule type" value="Genomic_DNA"/>
</dbReference>
<evidence type="ECO:0000256" key="1">
    <source>
        <dbReference type="ARBA" id="ARBA00022630"/>
    </source>
</evidence>
<dbReference type="CDD" id="cd06185">
    <property type="entry name" value="PDR_like"/>
    <property type="match status" value="1"/>
</dbReference>
<dbReference type="GO" id="GO:0032259">
    <property type="term" value="P:methylation"/>
    <property type="evidence" value="ECO:0007669"/>
    <property type="project" value="UniProtKB-KW"/>
</dbReference>
<dbReference type="InterPro" id="IPR039261">
    <property type="entry name" value="FNR_nucleotide-bd"/>
</dbReference>
<keyword evidence="2" id="KW-0001">2Fe-2S</keyword>
<keyword evidence="3" id="KW-0479">Metal-binding</keyword>
<dbReference type="GO" id="GO:0051537">
    <property type="term" value="F:2 iron, 2 sulfur cluster binding"/>
    <property type="evidence" value="ECO:0007669"/>
    <property type="project" value="UniProtKB-KW"/>
</dbReference>
<evidence type="ECO:0000256" key="4">
    <source>
        <dbReference type="ARBA" id="ARBA00023002"/>
    </source>
</evidence>
<dbReference type="Proteomes" id="UP000571950">
    <property type="component" value="Unassembled WGS sequence"/>
</dbReference>
<dbReference type="Pfam" id="PF00111">
    <property type="entry name" value="Fer2"/>
    <property type="match status" value="1"/>
</dbReference>
<comment type="caution">
    <text evidence="9">The sequence shown here is derived from an EMBL/GenBank/DDBJ whole genome shotgun (WGS) entry which is preliminary data.</text>
</comment>
<evidence type="ECO:0000256" key="2">
    <source>
        <dbReference type="ARBA" id="ARBA00022714"/>
    </source>
</evidence>
<dbReference type="InterPro" id="IPR012675">
    <property type="entry name" value="Beta-grasp_dom_sf"/>
</dbReference>
<keyword evidence="1" id="KW-0285">Flavoprotein</keyword>
<dbReference type="GO" id="GO:0008168">
    <property type="term" value="F:methyltransferase activity"/>
    <property type="evidence" value="ECO:0007669"/>
    <property type="project" value="UniProtKB-KW"/>
</dbReference>
<dbReference type="InterPro" id="IPR017938">
    <property type="entry name" value="Riboflavin_synthase-like_b-brl"/>
</dbReference>
<dbReference type="InterPro" id="IPR006058">
    <property type="entry name" value="2Fe2S_fd_BS"/>
</dbReference>
<dbReference type="PROSITE" id="PS51085">
    <property type="entry name" value="2FE2S_FER_2"/>
    <property type="match status" value="1"/>
</dbReference>
<evidence type="ECO:0000259" key="7">
    <source>
        <dbReference type="PROSITE" id="PS51085"/>
    </source>
</evidence>
<evidence type="ECO:0000313" key="9">
    <source>
        <dbReference type="EMBL" id="MBB3926038.1"/>
    </source>
</evidence>
<feature type="domain" description="FAD-binding FR-type" evidence="8">
    <location>
        <begin position="20"/>
        <end position="122"/>
    </location>
</feature>
<dbReference type="InterPro" id="IPR036010">
    <property type="entry name" value="2Fe-2S_ferredoxin-like_sf"/>
</dbReference>
<feature type="domain" description="2Fe-2S ferredoxin-type" evidence="7">
    <location>
        <begin position="249"/>
        <end position="336"/>
    </location>
</feature>
<evidence type="ECO:0000256" key="3">
    <source>
        <dbReference type="ARBA" id="ARBA00022723"/>
    </source>
</evidence>
<dbReference type="CDD" id="cd00207">
    <property type="entry name" value="fer2"/>
    <property type="match status" value="1"/>
</dbReference>
<dbReference type="PRINTS" id="PR00409">
    <property type="entry name" value="PHDIOXRDTASE"/>
</dbReference>
<dbReference type="InterPro" id="IPR017927">
    <property type="entry name" value="FAD-bd_FR_type"/>
</dbReference>
<dbReference type="PROSITE" id="PS51384">
    <property type="entry name" value="FAD_FR"/>
    <property type="match status" value="1"/>
</dbReference>